<dbReference type="PANTHER" id="PTHR33112:SF10">
    <property type="entry name" value="TOL"/>
    <property type="match status" value="1"/>
</dbReference>
<comment type="caution">
    <text evidence="2">The sequence shown here is derived from an EMBL/GenBank/DDBJ whole genome shotgun (WGS) entry which is preliminary data.</text>
</comment>
<reference evidence="2 3" key="1">
    <citation type="journal article" date="2018" name="PLoS Pathog.">
        <title>Evolution of structural diversity of trichothecenes, a family of toxins produced by plant pathogenic and entomopathogenic fungi.</title>
        <authorList>
            <person name="Proctor R.H."/>
            <person name="McCormick S.P."/>
            <person name="Kim H.S."/>
            <person name="Cardoza R.E."/>
            <person name="Stanley A.M."/>
            <person name="Lindo L."/>
            <person name="Kelly A."/>
            <person name="Brown D.W."/>
            <person name="Lee T."/>
            <person name="Vaughan M.M."/>
            <person name="Alexander N.J."/>
            <person name="Busman M."/>
            <person name="Gutierrez S."/>
        </authorList>
    </citation>
    <scope>NUCLEOTIDE SEQUENCE [LARGE SCALE GENOMIC DNA]</scope>
    <source>
        <strain evidence="2 3">NRRL 3299</strain>
    </source>
</reference>
<keyword evidence="3" id="KW-1185">Reference proteome</keyword>
<dbReference type="PANTHER" id="PTHR33112">
    <property type="entry name" value="DOMAIN PROTEIN, PUTATIVE-RELATED"/>
    <property type="match status" value="1"/>
</dbReference>
<evidence type="ECO:0000259" key="1">
    <source>
        <dbReference type="Pfam" id="PF06985"/>
    </source>
</evidence>
<dbReference type="Proteomes" id="UP000266152">
    <property type="component" value="Unassembled WGS sequence"/>
</dbReference>
<evidence type="ECO:0000313" key="3">
    <source>
        <dbReference type="Proteomes" id="UP000266152"/>
    </source>
</evidence>
<feature type="domain" description="Heterokaryon incompatibility" evidence="1">
    <location>
        <begin position="2"/>
        <end position="85"/>
    </location>
</feature>
<gene>
    <name evidence="2" type="ORF">FSPOR_9117</name>
</gene>
<dbReference type="AlphaFoldDB" id="A0A395RQX2"/>
<protein>
    <submittedName>
        <fullName evidence="2">Heterokaryon incompatibility protein</fullName>
    </submittedName>
</protein>
<dbReference type="Pfam" id="PF06985">
    <property type="entry name" value="HET"/>
    <property type="match status" value="1"/>
</dbReference>
<dbReference type="EMBL" id="PXOF01000144">
    <property type="protein sequence ID" value="RGP62538.1"/>
    <property type="molecule type" value="Genomic_DNA"/>
</dbReference>
<evidence type="ECO:0000313" key="2">
    <source>
        <dbReference type="EMBL" id="RGP62538.1"/>
    </source>
</evidence>
<proteinExistence type="predicted"/>
<organism evidence="2 3">
    <name type="scientific">Fusarium sporotrichioides</name>
    <dbReference type="NCBI Taxonomy" id="5514"/>
    <lineage>
        <taxon>Eukaryota</taxon>
        <taxon>Fungi</taxon>
        <taxon>Dikarya</taxon>
        <taxon>Ascomycota</taxon>
        <taxon>Pezizomycotina</taxon>
        <taxon>Sordariomycetes</taxon>
        <taxon>Hypocreomycetidae</taxon>
        <taxon>Hypocreales</taxon>
        <taxon>Nectriaceae</taxon>
        <taxon>Fusarium</taxon>
    </lineage>
</organism>
<dbReference type="InterPro" id="IPR010730">
    <property type="entry name" value="HET"/>
</dbReference>
<name>A0A395RQX2_FUSSP</name>
<sequence>MQDSLDDWSHEATEMGKVYRNSSCNIAASSASHSRQGCLYPRNPRILQPESLDSYGNELKDLYLFNRSFPLKPFQLYTRAWVLQEALLAPRTLDCGQSQLYWRCDATKASEEFPGGYPIAMAAYFSHPAHSSSSGCPSESLRAIVAEISRSKGEGDLDPQEPRPCTLVKSLAGADPGLATAAKHWCSIVDAYCGMSLTFEADMPIAIHGAIEAFRPFLGQCYAGMWEYLMPAHLVWMPTWPVMPGVKNGILFYNFCPNPELAYADISSSSWFHPDYSLISHVTQINVISPADIRLHLQAPIFKATYVGDARETIKRALQTCAVSPPNRSSIKVVNKHAYVKWEITGYDTVKNDMEESTIRACFDVQAEEDMARDIHLVVISKKSGIEGLVLAKEDNGMYSRLGAFYAMGPVKSILEDREKSEVILV</sequence>
<dbReference type="STRING" id="5514.A0A395RQX2"/>
<accession>A0A395RQX2</accession>